<sequence length="190" mass="21222">MSQATSLTAADLKKFSVEQSLELFLQLEAPAMSEMNGEYPATLLQQPSLLATLAGQVSVRNPLVPWLCKAFRPVDVENGRGYNTFRTMGRIVQRFPMQTVIAPSRYDGKPAYQLVYRAYNSMCGDIHMVDEVRRVSSNLYLGIGTWGFTNRQRQVALPFMLEGPTAPYRGDIGTPRKGFALSKEVPALRN</sequence>
<dbReference type="EMBL" id="QANS01000004">
    <property type="protein sequence ID" value="PTU30973.1"/>
    <property type="molecule type" value="Genomic_DNA"/>
</dbReference>
<comment type="caution">
    <text evidence="1">The sequence shown here is derived from an EMBL/GenBank/DDBJ whole genome shotgun (WGS) entry which is preliminary data.</text>
</comment>
<organism evidence="1 2">
    <name type="scientific">Stenotrophobium rhamnosiphilum</name>
    <dbReference type="NCBI Taxonomy" id="2029166"/>
    <lineage>
        <taxon>Bacteria</taxon>
        <taxon>Pseudomonadati</taxon>
        <taxon>Pseudomonadota</taxon>
        <taxon>Gammaproteobacteria</taxon>
        <taxon>Nevskiales</taxon>
        <taxon>Nevskiaceae</taxon>
        <taxon>Stenotrophobium</taxon>
    </lineage>
</organism>
<gene>
    <name evidence="1" type="ORF">CJD38_11755</name>
</gene>
<evidence type="ECO:0000313" key="1">
    <source>
        <dbReference type="EMBL" id="PTU30973.1"/>
    </source>
</evidence>
<keyword evidence="2" id="KW-1185">Reference proteome</keyword>
<accession>A0A2T5MEH4</accession>
<name>A0A2T5MEH4_9GAMM</name>
<dbReference type="AlphaFoldDB" id="A0A2T5MEH4"/>
<dbReference type="Proteomes" id="UP000244248">
    <property type="component" value="Unassembled WGS sequence"/>
</dbReference>
<reference evidence="1 2" key="1">
    <citation type="submission" date="2018-04" db="EMBL/GenBank/DDBJ databases">
        <title>Novel species isolated from glacier.</title>
        <authorList>
            <person name="Liu Q."/>
            <person name="Xin Y.-H."/>
        </authorList>
    </citation>
    <scope>NUCLEOTIDE SEQUENCE [LARGE SCALE GENOMIC DNA]</scope>
    <source>
        <strain evidence="1 2">GT1R17</strain>
    </source>
</reference>
<proteinExistence type="predicted"/>
<protein>
    <submittedName>
        <fullName evidence="1">Uncharacterized protein</fullName>
    </submittedName>
</protein>
<dbReference type="OrthoDB" id="4533163at2"/>
<evidence type="ECO:0000313" key="2">
    <source>
        <dbReference type="Proteomes" id="UP000244248"/>
    </source>
</evidence>
<dbReference type="RefSeq" id="WP_107940556.1">
    <property type="nucleotide sequence ID" value="NZ_QANS01000004.1"/>
</dbReference>